<reference evidence="3 4" key="1">
    <citation type="journal article" date="2014" name="Nat. Genet.">
        <title>Genome and transcriptome of the porcine whipworm Trichuris suis.</title>
        <authorList>
            <person name="Jex A.R."/>
            <person name="Nejsum P."/>
            <person name="Schwarz E.M."/>
            <person name="Hu L."/>
            <person name="Young N.D."/>
            <person name="Hall R.S."/>
            <person name="Korhonen P.K."/>
            <person name="Liao S."/>
            <person name="Thamsborg S."/>
            <person name="Xia J."/>
            <person name="Xu P."/>
            <person name="Wang S."/>
            <person name="Scheerlinck J.P."/>
            <person name="Hofmann A."/>
            <person name="Sternberg P.W."/>
            <person name="Wang J."/>
            <person name="Gasser R.B."/>
        </authorList>
    </citation>
    <scope>NUCLEOTIDE SEQUENCE [LARGE SCALE GENOMIC DNA]</scope>
    <source>
        <strain evidence="3">DCEP-RM93F</strain>
        <strain evidence="2">DCEP-RM93M</strain>
    </source>
</reference>
<dbReference type="Proteomes" id="UP000030758">
    <property type="component" value="Unassembled WGS sequence"/>
</dbReference>
<keyword evidence="1" id="KW-1133">Transmembrane helix</keyword>
<sequence>MCPPKGIRMPCEKLHSFLRNERPEETYDYSIDEGPSFVYTLLQFLVTMWYFALTSIYSLFCQNAVTVWSLLVLPIALTFLIWLSCAFAFVVIVWHFFVVFLRLLVFSLYCSGILAKVTCSRNYAPLRFEKRYSTNDVFDQNAILADLQSA</sequence>
<organism evidence="3">
    <name type="scientific">Trichuris suis</name>
    <name type="common">pig whipworm</name>
    <dbReference type="NCBI Taxonomy" id="68888"/>
    <lineage>
        <taxon>Eukaryota</taxon>
        <taxon>Metazoa</taxon>
        <taxon>Ecdysozoa</taxon>
        <taxon>Nematoda</taxon>
        <taxon>Enoplea</taxon>
        <taxon>Dorylaimia</taxon>
        <taxon>Trichinellida</taxon>
        <taxon>Trichuridae</taxon>
        <taxon>Trichuris</taxon>
    </lineage>
</organism>
<keyword evidence="1" id="KW-0472">Membrane</keyword>
<evidence type="ECO:0000313" key="3">
    <source>
        <dbReference type="EMBL" id="KFD60801.1"/>
    </source>
</evidence>
<evidence type="ECO:0000313" key="2">
    <source>
        <dbReference type="EMBL" id="KFD54426.1"/>
    </source>
</evidence>
<gene>
    <name evidence="2" type="ORF">M513_04769</name>
    <name evidence="3" type="ORF">M514_04769</name>
</gene>
<proteinExistence type="predicted"/>
<protein>
    <submittedName>
        <fullName evidence="3">Uncharacterized protein</fullName>
    </submittedName>
</protein>
<dbReference type="EMBL" id="KL367647">
    <property type="protein sequence ID" value="KFD60801.1"/>
    <property type="molecule type" value="Genomic_DNA"/>
</dbReference>
<keyword evidence="4" id="KW-1185">Reference proteome</keyword>
<name>A0A085MUA5_9BILA</name>
<dbReference type="EMBL" id="KL363208">
    <property type="protein sequence ID" value="KFD54426.1"/>
    <property type="molecule type" value="Genomic_DNA"/>
</dbReference>
<evidence type="ECO:0000256" key="1">
    <source>
        <dbReference type="SAM" id="Phobius"/>
    </source>
</evidence>
<accession>A0A085MUA5</accession>
<dbReference type="Proteomes" id="UP000030764">
    <property type="component" value="Unassembled WGS sequence"/>
</dbReference>
<evidence type="ECO:0000313" key="4">
    <source>
        <dbReference type="Proteomes" id="UP000030764"/>
    </source>
</evidence>
<dbReference type="AlphaFoldDB" id="A0A085MUA5"/>
<feature type="transmembrane region" description="Helical" evidence="1">
    <location>
        <begin position="100"/>
        <end position="119"/>
    </location>
</feature>
<keyword evidence="1" id="KW-0812">Transmembrane</keyword>
<feature type="transmembrane region" description="Helical" evidence="1">
    <location>
        <begin position="67"/>
        <end position="94"/>
    </location>
</feature>
<feature type="transmembrane region" description="Helical" evidence="1">
    <location>
        <begin position="37"/>
        <end position="60"/>
    </location>
</feature>